<name>A0ABY9TIW9_9GAMM</name>
<feature type="transmembrane region" description="Helical" evidence="6">
    <location>
        <begin position="119"/>
        <end position="140"/>
    </location>
</feature>
<keyword evidence="3 6" id="KW-0812">Transmembrane</keyword>
<feature type="transmembrane region" description="Helical" evidence="6">
    <location>
        <begin position="178"/>
        <end position="198"/>
    </location>
</feature>
<dbReference type="Proteomes" id="UP001248581">
    <property type="component" value="Chromosome"/>
</dbReference>
<feature type="transmembrane region" description="Helical" evidence="6">
    <location>
        <begin position="308"/>
        <end position="329"/>
    </location>
</feature>
<dbReference type="Pfam" id="PF07690">
    <property type="entry name" value="MFS_1"/>
    <property type="match status" value="1"/>
</dbReference>
<keyword evidence="5 6" id="KW-0472">Membrane</keyword>
<keyword evidence="9" id="KW-1185">Reference proteome</keyword>
<sequence length="397" mass="42667">MTEEVLETKQPAKGFFNVMKAAPNSMIARIFLAFLTTAGIFYINIMPAVVNGLKEGLGFSTQQAGFVSSANLYGAAMGALLAVFIIKKINWKRWSYSLLIALIAIDLSCLVIESPNLMIAVRALHGVTGGLLVGIGFGIISRTSEADKTFGYLLFIQWGLGGLGIMYLPGLVPEYGTGALFVSLVAFTVVTLFMMPFLSEYPIEDKPVEKQLNPSVKRLPLMLTLFAIFLFQGANMGLFAYIIGLGKVEGLTVEFMSPVLAVASWIALIGSFLVILLGTKFGRTIPVLSAVLITALCTWLLHFSESEMVYLLTNVFIGITWAFVLPYLFGICSELDQAGQMAAMGGFASKMGLASGPMVAALLLGDDNYAMVINISAIALVACALVAFKPARLLDTK</sequence>
<feature type="transmembrane region" description="Helical" evidence="6">
    <location>
        <begin position="152"/>
        <end position="172"/>
    </location>
</feature>
<feature type="transmembrane region" description="Helical" evidence="6">
    <location>
        <begin position="65"/>
        <end position="86"/>
    </location>
</feature>
<dbReference type="SUPFAM" id="SSF103473">
    <property type="entry name" value="MFS general substrate transporter"/>
    <property type="match status" value="1"/>
</dbReference>
<feature type="transmembrane region" description="Helical" evidence="6">
    <location>
        <begin position="255"/>
        <end position="277"/>
    </location>
</feature>
<dbReference type="Gene3D" id="1.20.1250.20">
    <property type="entry name" value="MFS general substrate transporter like domains"/>
    <property type="match status" value="2"/>
</dbReference>
<feature type="transmembrane region" description="Helical" evidence="6">
    <location>
        <begin position="369"/>
        <end position="388"/>
    </location>
</feature>
<evidence type="ECO:0000256" key="6">
    <source>
        <dbReference type="SAM" id="Phobius"/>
    </source>
</evidence>
<feature type="transmembrane region" description="Helical" evidence="6">
    <location>
        <begin position="284"/>
        <end position="302"/>
    </location>
</feature>
<evidence type="ECO:0000256" key="1">
    <source>
        <dbReference type="ARBA" id="ARBA00004651"/>
    </source>
</evidence>
<accession>A0ABY9TIW9</accession>
<keyword evidence="2" id="KW-1003">Cell membrane</keyword>
<evidence type="ECO:0000256" key="5">
    <source>
        <dbReference type="ARBA" id="ARBA00023136"/>
    </source>
</evidence>
<dbReference type="EMBL" id="CP134146">
    <property type="protein sequence ID" value="WNC68747.1"/>
    <property type="molecule type" value="Genomic_DNA"/>
</dbReference>
<feature type="transmembrane region" description="Helical" evidence="6">
    <location>
        <begin position="341"/>
        <end position="363"/>
    </location>
</feature>
<organism evidence="8 9">
    <name type="scientific">Thalassotalea nanhaiensis</name>
    <dbReference type="NCBI Taxonomy" id="3065648"/>
    <lineage>
        <taxon>Bacteria</taxon>
        <taxon>Pseudomonadati</taxon>
        <taxon>Pseudomonadota</taxon>
        <taxon>Gammaproteobacteria</taxon>
        <taxon>Alteromonadales</taxon>
        <taxon>Colwelliaceae</taxon>
        <taxon>Thalassotalea</taxon>
    </lineage>
</organism>
<feature type="transmembrane region" description="Helical" evidence="6">
    <location>
        <begin position="219"/>
        <end position="243"/>
    </location>
</feature>
<dbReference type="InterPro" id="IPR036259">
    <property type="entry name" value="MFS_trans_sf"/>
</dbReference>
<evidence type="ECO:0000256" key="2">
    <source>
        <dbReference type="ARBA" id="ARBA00022475"/>
    </source>
</evidence>
<gene>
    <name evidence="8" type="ORF">RI845_01035</name>
</gene>
<evidence type="ECO:0000313" key="9">
    <source>
        <dbReference type="Proteomes" id="UP001248581"/>
    </source>
</evidence>
<evidence type="ECO:0000256" key="4">
    <source>
        <dbReference type="ARBA" id="ARBA00022989"/>
    </source>
</evidence>
<feature type="transmembrane region" description="Helical" evidence="6">
    <location>
        <begin position="26"/>
        <end position="45"/>
    </location>
</feature>
<dbReference type="PANTHER" id="PTHR43124:SF10">
    <property type="entry name" value="PURINE EFFLUX PUMP PBUE"/>
    <property type="match status" value="1"/>
</dbReference>
<evidence type="ECO:0000256" key="3">
    <source>
        <dbReference type="ARBA" id="ARBA00022692"/>
    </source>
</evidence>
<dbReference type="InterPro" id="IPR011701">
    <property type="entry name" value="MFS"/>
</dbReference>
<dbReference type="PANTHER" id="PTHR43124">
    <property type="entry name" value="PURINE EFFLUX PUMP PBUE"/>
    <property type="match status" value="1"/>
</dbReference>
<evidence type="ECO:0000313" key="8">
    <source>
        <dbReference type="EMBL" id="WNC68747.1"/>
    </source>
</evidence>
<dbReference type="PROSITE" id="PS50850">
    <property type="entry name" value="MFS"/>
    <property type="match status" value="1"/>
</dbReference>
<proteinExistence type="predicted"/>
<feature type="domain" description="Major facilitator superfamily (MFS) profile" evidence="7">
    <location>
        <begin position="25"/>
        <end position="394"/>
    </location>
</feature>
<keyword evidence="4 6" id="KW-1133">Transmembrane helix</keyword>
<protein>
    <submittedName>
        <fullName evidence="8">MFS transporter</fullName>
    </submittedName>
</protein>
<feature type="transmembrane region" description="Helical" evidence="6">
    <location>
        <begin position="93"/>
        <end position="113"/>
    </location>
</feature>
<dbReference type="RefSeq" id="WP_348387901.1">
    <property type="nucleotide sequence ID" value="NZ_CP134146.1"/>
</dbReference>
<reference evidence="9" key="1">
    <citation type="submission" date="2023-09" db="EMBL/GenBank/DDBJ databases">
        <authorList>
            <person name="Li S."/>
            <person name="Li X."/>
            <person name="Zhang C."/>
            <person name="Zhao Z."/>
        </authorList>
    </citation>
    <scope>NUCLEOTIDE SEQUENCE [LARGE SCALE GENOMIC DNA]</scope>
    <source>
        <strain evidence="9">SQ345</strain>
    </source>
</reference>
<evidence type="ECO:0000259" key="7">
    <source>
        <dbReference type="PROSITE" id="PS50850"/>
    </source>
</evidence>
<dbReference type="InterPro" id="IPR020846">
    <property type="entry name" value="MFS_dom"/>
</dbReference>
<comment type="subcellular location">
    <subcellularLocation>
        <location evidence="1">Cell membrane</location>
        <topology evidence="1">Multi-pass membrane protein</topology>
    </subcellularLocation>
</comment>
<dbReference type="InterPro" id="IPR050189">
    <property type="entry name" value="MFS_Efflux_Transporters"/>
</dbReference>